<reference evidence="1" key="1">
    <citation type="submission" date="2022-06" db="EMBL/GenBank/DDBJ databases">
        <authorList>
            <person name="Goudenege D."/>
            <person name="Le Roux F."/>
        </authorList>
    </citation>
    <scope>NUCLEOTIDE SEQUENCE</scope>
    <source>
        <strain evidence="1">12-063</strain>
    </source>
</reference>
<sequence length="288" mass="32976">MVAKVPMPDYDSLAVVNDIVAERRKFLVFYRAIIDDLKGQVLSYIENQGDPTKVLPLRLRDYTASDAEAESRKDSLINLYSPKPHQTPYDILDEMRNEHGLLFCPSCGEDGAPGTLDHYLPKTEFPELAVCIANLTPMCSTCQGEKSADYLTIDGKKAFLHPYYDEIFVSLFHVDIWPPFDKPMAFNVEIKVAITGELRPLIESHIKGIDFKNRFEKYCASKHLHLLKLMAEEREDEEPMKAAQLIRRFLRQENKKALNAWGSIYYQSVLDTPALLDFLDNGNLPRFI</sequence>
<gene>
    <name evidence="1" type="ORF">VAE063_1010411</name>
</gene>
<evidence type="ECO:0000313" key="2">
    <source>
        <dbReference type="Proteomes" id="UP001152658"/>
    </source>
</evidence>
<organism evidence="1 2">
    <name type="scientific">Vibrio aestuarianus</name>
    <dbReference type="NCBI Taxonomy" id="28171"/>
    <lineage>
        <taxon>Bacteria</taxon>
        <taxon>Pseudomonadati</taxon>
        <taxon>Pseudomonadota</taxon>
        <taxon>Gammaproteobacteria</taxon>
        <taxon>Vibrionales</taxon>
        <taxon>Vibrionaceae</taxon>
        <taxon>Vibrio</taxon>
    </lineage>
</organism>
<dbReference type="Proteomes" id="UP001152658">
    <property type="component" value="Unassembled WGS sequence"/>
</dbReference>
<protein>
    <recommendedName>
        <fullName evidence="3">HNH endonuclease</fullName>
    </recommendedName>
</protein>
<dbReference type="EMBL" id="CALYLK010000002">
    <property type="protein sequence ID" value="CAH8200699.1"/>
    <property type="molecule type" value="Genomic_DNA"/>
</dbReference>
<proteinExistence type="predicted"/>
<keyword evidence="2" id="KW-1185">Reference proteome</keyword>
<accession>A0ABN8TNG3</accession>
<comment type="caution">
    <text evidence="1">The sequence shown here is derived from an EMBL/GenBank/DDBJ whole genome shotgun (WGS) entry which is preliminary data.</text>
</comment>
<dbReference type="RefSeq" id="WP_168787080.1">
    <property type="nucleotide sequence ID" value="NZ_CALYLF010000031.1"/>
</dbReference>
<evidence type="ECO:0008006" key="3">
    <source>
        <dbReference type="Google" id="ProtNLM"/>
    </source>
</evidence>
<name>A0ABN8TNG3_9VIBR</name>
<evidence type="ECO:0000313" key="1">
    <source>
        <dbReference type="EMBL" id="CAH8200699.1"/>
    </source>
</evidence>